<feature type="domain" description="Rhodopsin" evidence="7">
    <location>
        <begin position="33"/>
        <end position="266"/>
    </location>
</feature>
<evidence type="ECO:0000256" key="3">
    <source>
        <dbReference type="ARBA" id="ARBA00022989"/>
    </source>
</evidence>
<comment type="subcellular location">
    <subcellularLocation>
        <location evidence="1">Membrane</location>
        <topology evidence="1">Multi-pass membrane protein</topology>
    </subcellularLocation>
</comment>
<proteinExistence type="inferred from homology"/>
<evidence type="ECO:0000313" key="9">
    <source>
        <dbReference type="Proteomes" id="UP001595075"/>
    </source>
</evidence>
<evidence type="ECO:0000256" key="5">
    <source>
        <dbReference type="ARBA" id="ARBA00038359"/>
    </source>
</evidence>
<dbReference type="EMBL" id="JAZHXI010000012">
    <property type="protein sequence ID" value="KAL2065758.1"/>
    <property type="molecule type" value="Genomic_DNA"/>
</dbReference>
<evidence type="ECO:0000256" key="6">
    <source>
        <dbReference type="SAM" id="Phobius"/>
    </source>
</evidence>
<dbReference type="InterPro" id="IPR049326">
    <property type="entry name" value="Rhodopsin_dom_fungi"/>
</dbReference>
<dbReference type="InterPro" id="IPR052337">
    <property type="entry name" value="SAT4-like"/>
</dbReference>
<feature type="transmembrane region" description="Helical" evidence="6">
    <location>
        <begin position="208"/>
        <end position="229"/>
    </location>
</feature>
<organism evidence="8 9">
    <name type="scientific">Oculimacula yallundae</name>
    <dbReference type="NCBI Taxonomy" id="86028"/>
    <lineage>
        <taxon>Eukaryota</taxon>
        <taxon>Fungi</taxon>
        <taxon>Dikarya</taxon>
        <taxon>Ascomycota</taxon>
        <taxon>Pezizomycotina</taxon>
        <taxon>Leotiomycetes</taxon>
        <taxon>Helotiales</taxon>
        <taxon>Ploettnerulaceae</taxon>
        <taxon>Oculimacula</taxon>
    </lineage>
</organism>
<feature type="transmembrane region" description="Helical" evidence="6">
    <location>
        <begin position="15"/>
        <end position="37"/>
    </location>
</feature>
<evidence type="ECO:0000259" key="7">
    <source>
        <dbReference type="Pfam" id="PF20684"/>
    </source>
</evidence>
<feature type="transmembrane region" description="Helical" evidence="6">
    <location>
        <begin position="91"/>
        <end position="116"/>
    </location>
</feature>
<reference evidence="8 9" key="1">
    <citation type="journal article" date="2024" name="Commun. Biol.">
        <title>Comparative genomic analysis of thermophilic fungi reveals convergent evolutionary adaptations and gene losses.</title>
        <authorList>
            <person name="Steindorff A.S."/>
            <person name="Aguilar-Pontes M.V."/>
            <person name="Robinson A.J."/>
            <person name="Andreopoulos B."/>
            <person name="LaButti K."/>
            <person name="Kuo A."/>
            <person name="Mondo S."/>
            <person name="Riley R."/>
            <person name="Otillar R."/>
            <person name="Haridas S."/>
            <person name="Lipzen A."/>
            <person name="Grimwood J."/>
            <person name="Schmutz J."/>
            <person name="Clum A."/>
            <person name="Reid I.D."/>
            <person name="Moisan M.C."/>
            <person name="Butler G."/>
            <person name="Nguyen T.T.M."/>
            <person name="Dewar K."/>
            <person name="Conant G."/>
            <person name="Drula E."/>
            <person name="Henrissat B."/>
            <person name="Hansel C."/>
            <person name="Singer S."/>
            <person name="Hutchinson M.I."/>
            <person name="de Vries R.P."/>
            <person name="Natvig D.O."/>
            <person name="Powell A.J."/>
            <person name="Tsang A."/>
            <person name="Grigoriev I.V."/>
        </authorList>
    </citation>
    <scope>NUCLEOTIDE SEQUENCE [LARGE SCALE GENOMIC DNA]</scope>
    <source>
        <strain evidence="8 9">CBS 494.80</strain>
    </source>
</reference>
<feature type="transmembrane region" description="Helical" evidence="6">
    <location>
        <begin position="241"/>
        <end position="265"/>
    </location>
</feature>
<dbReference type="Proteomes" id="UP001595075">
    <property type="component" value="Unassembled WGS sequence"/>
</dbReference>
<dbReference type="PANTHER" id="PTHR33048">
    <property type="entry name" value="PTH11-LIKE INTEGRAL MEMBRANE PROTEIN (AFU_ORTHOLOGUE AFUA_5G11245)"/>
    <property type="match status" value="1"/>
</dbReference>
<dbReference type="PANTHER" id="PTHR33048:SF123">
    <property type="entry name" value="INTEGRAL MEMBRANE PROTEIN"/>
    <property type="match status" value="1"/>
</dbReference>
<evidence type="ECO:0000256" key="2">
    <source>
        <dbReference type="ARBA" id="ARBA00022692"/>
    </source>
</evidence>
<evidence type="ECO:0000256" key="1">
    <source>
        <dbReference type="ARBA" id="ARBA00004141"/>
    </source>
</evidence>
<accession>A0ABR4C760</accession>
<dbReference type="Pfam" id="PF20684">
    <property type="entry name" value="Fung_rhodopsin"/>
    <property type="match status" value="1"/>
</dbReference>
<keyword evidence="9" id="KW-1185">Reference proteome</keyword>
<feature type="transmembrane region" description="Helical" evidence="6">
    <location>
        <begin position="361"/>
        <end position="388"/>
    </location>
</feature>
<comment type="similarity">
    <text evidence="5">Belongs to the SAT4 family.</text>
</comment>
<feature type="transmembrane region" description="Helical" evidence="6">
    <location>
        <begin position="128"/>
        <end position="149"/>
    </location>
</feature>
<keyword evidence="2 6" id="KW-0812">Transmembrane</keyword>
<name>A0ABR4C760_9HELO</name>
<sequence>MDVPKPQPYRGSQTLMMVISIAFTALGAAAVILRLLARWIVVRKFGVDDILMLAGMLLTGGYLFEIIYSLHFGLGLHEKDILTKDMPSVLIMIYSVQLTYNTIIALVKLSIVCFYLRLATVDSALRKGSTATIALLVIFYVTTQVVTTFQCTPIYANWDIMGTIEKKCIDTVIYFYVIAIINILIDIWILVLPIRTLKNIKRSTRDKVVLFIIFGVGGIIRLYTIKVFATSDDPFFDGVPINIWSMIEINVAVVCASVPAMKPLFTKAVRKRRTNNNSTRTVLNSYEQQMFSLRGEATRSPSLGFQESKTGYIARGTSKKKMGDSEEHMIPQFRDVEYDREAAFKETNVGLQHQITSGSHIYSLALILFIAASSHPSTAVMNAFLAVATLK</sequence>
<feature type="transmembrane region" description="Helical" evidence="6">
    <location>
        <begin position="49"/>
        <end position="71"/>
    </location>
</feature>
<gene>
    <name evidence="8" type="ORF">VTL71DRAFT_3428</name>
</gene>
<protein>
    <recommendedName>
        <fullName evidence="7">Rhodopsin domain-containing protein</fullName>
    </recommendedName>
</protein>
<comment type="caution">
    <text evidence="8">The sequence shown here is derived from an EMBL/GenBank/DDBJ whole genome shotgun (WGS) entry which is preliminary data.</text>
</comment>
<feature type="transmembrane region" description="Helical" evidence="6">
    <location>
        <begin position="173"/>
        <end position="196"/>
    </location>
</feature>
<keyword evidence="4 6" id="KW-0472">Membrane</keyword>
<keyword evidence="3 6" id="KW-1133">Transmembrane helix</keyword>
<evidence type="ECO:0000313" key="8">
    <source>
        <dbReference type="EMBL" id="KAL2065758.1"/>
    </source>
</evidence>
<evidence type="ECO:0000256" key="4">
    <source>
        <dbReference type="ARBA" id="ARBA00023136"/>
    </source>
</evidence>